<dbReference type="GO" id="GO:0008270">
    <property type="term" value="F:zinc ion binding"/>
    <property type="evidence" value="ECO:0007669"/>
    <property type="project" value="UniProtKB-KW"/>
</dbReference>
<proteinExistence type="predicted"/>
<dbReference type="InParanoid" id="A9V0B4"/>
<feature type="region of interest" description="Disordered" evidence="1">
    <location>
        <begin position="1"/>
        <end position="20"/>
    </location>
</feature>
<dbReference type="Proteomes" id="UP000001357">
    <property type="component" value="Unassembled WGS sequence"/>
</dbReference>
<accession>A9V0B4</accession>
<dbReference type="EMBL" id="CH991552">
    <property type="protein sequence ID" value="EDQ88980.1"/>
    <property type="molecule type" value="Genomic_DNA"/>
</dbReference>
<dbReference type="InterPro" id="IPR045194">
    <property type="entry name" value="MGRN1/RNF157-like"/>
</dbReference>
<reference evidence="2 3" key="1">
    <citation type="journal article" date="2008" name="Nature">
        <title>The genome of the choanoflagellate Monosiga brevicollis and the origin of metazoans.</title>
        <authorList>
            <consortium name="JGI Sequencing"/>
            <person name="King N."/>
            <person name="Westbrook M.J."/>
            <person name="Young S.L."/>
            <person name="Kuo A."/>
            <person name="Abedin M."/>
            <person name="Chapman J."/>
            <person name="Fairclough S."/>
            <person name="Hellsten U."/>
            <person name="Isogai Y."/>
            <person name="Letunic I."/>
            <person name="Marr M."/>
            <person name="Pincus D."/>
            <person name="Putnam N."/>
            <person name="Rokas A."/>
            <person name="Wright K.J."/>
            <person name="Zuzow R."/>
            <person name="Dirks W."/>
            <person name="Good M."/>
            <person name="Goodstein D."/>
            <person name="Lemons D."/>
            <person name="Li W."/>
            <person name="Lyons J.B."/>
            <person name="Morris A."/>
            <person name="Nichols S."/>
            <person name="Richter D.J."/>
            <person name="Salamov A."/>
            <person name="Bork P."/>
            <person name="Lim W.A."/>
            <person name="Manning G."/>
            <person name="Miller W.T."/>
            <person name="McGinnis W."/>
            <person name="Shapiro H."/>
            <person name="Tjian R."/>
            <person name="Grigoriev I.V."/>
            <person name="Rokhsar D."/>
        </authorList>
    </citation>
    <scope>NUCLEOTIDE SEQUENCE [LARGE SCALE GENOMIC DNA]</scope>
    <source>
        <strain evidence="3">MX1 / ATCC 50154</strain>
    </source>
</reference>
<dbReference type="PANTHER" id="PTHR22996:SF0">
    <property type="entry name" value="RE60872P-RELATED"/>
    <property type="match status" value="1"/>
</dbReference>
<dbReference type="RefSeq" id="XP_001746085.1">
    <property type="nucleotide sequence ID" value="XM_001746033.1"/>
</dbReference>
<evidence type="ECO:0000313" key="3">
    <source>
        <dbReference type="Proteomes" id="UP000001357"/>
    </source>
</evidence>
<organism evidence="2 3">
    <name type="scientific">Monosiga brevicollis</name>
    <name type="common">Choanoflagellate</name>
    <dbReference type="NCBI Taxonomy" id="81824"/>
    <lineage>
        <taxon>Eukaryota</taxon>
        <taxon>Choanoflagellata</taxon>
        <taxon>Craspedida</taxon>
        <taxon>Salpingoecidae</taxon>
        <taxon>Monosiga</taxon>
    </lineage>
</organism>
<dbReference type="STRING" id="81824.A9V0B4"/>
<dbReference type="GO" id="GO:0061630">
    <property type="term" value="F:ubiquitin protein ligase activity"/>
    <property type="evidence" value="ECO:0007669"/>
    <property type="project" value="UniProtKB-EC"/>
</dbReference>
<dbReference type="KEGG" id="mbr:MONBRDRAFT_8535"/>
<gene>
    <name evidence="2" type="ORF">MONBRDRAFT_8535</name>
</gene>
<evidence type="ECO:0000256" key="1">
    <source>
        <dbReference type="SAM" id="MobiDB-lite"/>
    </source>
</evidence>
<dbReference type="AlphaFoldDB" id="A9V0B4"/>
<keyword evidence="3" id="KW-1185">Reference proteome</keyword>
<dbReference type="eggNOG" id="KOG4265">
    <property type="taxonomic scope" value="Eukaryota"/>
</dbReference>
<evidence type="ECO:0000313" key="2">
    <source>
        <dbReference type="EMBL" id="EDQ88980.1"/>
    </source>
</evidence>
<dbReference type="GeneID" id="5891413"/>
<sequence length="208" mass="23120">MGGYFSSNADNRTNGNNATGNHGMYFGNQFTMGGESFQSMSPEAFLFGDISELSWLSRVPGSVPRVPNTVRHTNTVRCLVNVHKNSLRLIRHARNDSPVDAYHLSFTFDADCACTVVIHTFVEEAFDKHGNLKASFLGGLVRIAELAFLMDVLVLGSMQVDGRSFLLREIYGLERKVQEEGEDNNGDNDDDDDDESIDCVVGTRFIKR</sequence>
<protein>
    <submittedName>
        <fullName evidence="2">Uncharacterized protein</fullName>
    </submittedName>
</protein>
<dbReference type="PANTHER" id="PTHR22996">
    <property type="entry name" value="MAHOGUNIN"/>
    <property type="match status" value="1"/>
</dbReference>
<name>A9V0B4_MONBE</name>